<dbReference type="SUPFAM" id="SSF46785">
    <property type="entry name" value="Winged helix' DNA-binding domain"/>
    <property type="match status" value="1"/>
</dbReference>
<comment type="caution">
    <text evidence="5">The sequence shown here is derived from an EMBL/GenBank/DDBJ whole genome shotgun (WGS) entry which is preliminary data.</text>
</comment>
<organism evidence="5 6">
    <name type="scientific">Anaerotalea alkaliphila</name>
    <dbReference type="NCBI Taxonomy" id="2662126"/>
    <lineage>
        <taxon>Bacteria</taxon>
        <taxon>Bacillati</taxon>
        <taxon>Bacillota</taxon>
        <taxon>Clostridia</taxon>
        <taxon>Eubacteriales</taxon>
        <taxon>Anaerotalea</taxon>
    </lineage>
</organism>
<dbReference type="InterPro" id="IPR011711">
    <property type="entry name" value="GntR_C"/>
</dbReference>
<dbReference type="Gene3D" id="1.10.10.10">
    <property type="entry name" value="Winged helix-like DNA-binding domain superfamily/Winged helix DNA-binding domain"/>
    <property type="match status" value="1"/>
</dbReference>
<reference evidence="5 6" key="1">
    <citation type="submission" date="2020-01" db="EMBL/GenBank/DDBJ databases">
        <title>Anaeroalcalibacter tamaniensis gen. nov., sp. nov., moderately halophilic strictly anaerobic fermenter bacterium from mud volcano of Taman peninsula.</title>
        <authorList>
            <person name="Frolova A."/>
            <person name="Merkel A.Y."/>
            <person name="Slobodkin A.I."/>
        </authorList>
    </citation>
    <scope>NUCLEOTIDE SEQUENCE [LARGE SCALE GENOMIC DNA]</scope>
    <source>
        <strain evidence="5 6">F-3ap</strain>
    </source>
</reference>
<sequence>MYDKNLLSQKVAEDIRRMIKEKELKAGDKLPNELELTASLNVSRSTVREAIKILVSTNVLEVRRGKGTYVTSKPGLVKDPLGVSLMEKANLMQHLFESRLIMEPEIAALAAQRVTPQDREKLKKAYAKVSDDISQKLDHTVHDIAFHNEIAKSAHNPVIRRILPIINEGIRAGYAETKDLPESTEMVLKHHADILEAILEGNPDKAKEAMRSHIQYGLSQVMDHQEKEE</sequence>
<dbReference type="RefSeq" id="WP_162368933.1">
    <property type="nucleotide sequence ID" value="NZ_JAAEEH010000001.1"/>
</dbReference>
<gene>
    <name evidence="5" type="ORF">GXN74_00410</name>
</gene>
<keyword evidence="1" id="KW-0805">Transcription regulation</keyword>
<dbReference type="InterPro" id="IPR000524">
    <property type="entry name" value="Tscrpt_reg_HTH_GntR"/>
</dbReference>
<dbReference type="GO" id="GO:0003700">
    <property type="term" value="F:DNA-binding transcription factor activity"/>
    <property type="evidence" value="ECO:0007669"/>
    <property type="project" value="InterPro"/>
</dbReference>
<dbReference type="PRINTS" id="PR00035">
    <property type="entry name" value="HTHGNTR"/>
</dbReference>
<dbReference type="InterPro" id="IPR036388">
    <property type="entry name" value="WH-like_DNA-bd_sf"/>
</dbReference>
<accession>A0A7X5HTN4</accession>
<name>A0A7X5HTN4_9FIRM</name>
<evidence type="ECO:0000259" key="4">
    <source>
        <dbReference type="PROSITE" id="PS50949"/>
    </source>
</evidence>
<evidence type="ECO:0000313" key="5">
    <source>
        <dbReference type="EMBL" id="NDL66206.1"/>
    </source>
</evidence>
<evidence type="ECO:0000256" key="1">
    <source>
        <dbReference type="ARBA" id="ARBA00023015"/>
    </source>
</evidence>
<evidence type="ECO:0000256" key="3">
    <source>
        <dbReference type="ARBA" id="ARBA00023163"/>
    </source>
</evidence>
<dbReference type="Pfam" id="PF07729">
    <property type="entry name" value="FCD"/>
    <property type="match status" value="1"/>
</dbReference>
<keyword evidence="2" id="KW-0238">DNA-binding</keyword>
<dbReference type="PANTHER" id="PTHR43537">
    <property type="entry name" value="TRANSCRIPTIONAL REGULATOR, GNTR FAMILY"/>
    <property type="match status" value="1"/>
</dbReference>
<dbReference type="GO" id="GO:0003677">
    <property type="term" value="F:DNA binding"/>
    <property type="evidence" value="ECO:0007669"/>
    <property type="project" value="UniProtKB-KW"/>
</dbReference>
<protein>
    <submittedName>
        <fullName evidence="5">FadR family transcriptional regulator</fullName>
    </submittedName>
</protein>
<dbReference type="SMART" id="SM00895">
    <property type="entry name" value="FCD"/>
    <property type="match status" value="1"/>
</dbReference>
<evidence type="ECO:0000256" key="2">
    <source>
        <dbReference type="ARBA" id="ARBA00023125"/>
    </source>
</evidence>
<proteinExistence type="predicted"/>
<dbReference type="SUPFAM" id="SSF48008">
    <property type="entry name" value="GntR ligand-binding domain-like"/>
    <property type="match status" value="1"/>
</dbReference>
<evidence type="ECO:0000313" key="6">
    <source>
        <dbReference type="Proteomes" id="UP000461585"/>
    </source>
</evidence>
<feature type="domain" description="HTH gntR-type" evidence="4">
    <location>
        <begin position="5"/>
        <end position="73"/>
    </location>
</feature>
<keyword evidence="3" id="KW-0804">Transcription</keyword>
<dbReference type="Proteomes" id="UP000461585">
    <property type="component" value="Unassembled WGS sequence"/>
</dbReference>
<dbReference type="PROSITE" id="PS50949">
    <property type="entry name" value="HTH_GNTR"/>
    <property type="match status" value="1"/>
</dbReference>
<dbReference type="SMART" id="SM00345">
    <property type="entry name" value="HTH_GNTR"/>
    <property type="match status" value="1"/>
</dbReference>
<dbReference type="Pfam" id="PF00392">
    <property type="entry name" value="GntR"/>
    <property type="match status" value="1"/>
</dbReference>
<dbReference type="EMBL" id="JAAEEH010000001">
    <property type="protein sequence ID" value="NDL66206.1"/>
    <property type="molecule type" value="Genomic_DNA"/>
</dbReference>
<dbReference type="PANTHER" id="PTHR43537:SF5">
    <property type="entry name" value="UXU OPERON TRANSCRIPTIONAL REGULATOR"/>
    <property type="match status" value="1"/>
</dbReference>
<dbReference type="InterPro" id="IPR008920">
    <property type="entry name" value="TF_FadR/GntR_C"/>
</dbReference>
<keyword evidence="6" id="KW-1185">Reference proteome</keyword>
<dbReference type="Gene3D" id="1.20.120.530">
    <property type="entry name" value="GntR ligand-binding domain-like"/>
    <property type="match status" value="1"/>
</dbReference>
<dbReference type="AlphaFoldDB" id="A0A7X5HTN4"/>
<dbReference type="CDD" id="cd07377">
    <property type="entry name" value="WHTH_GntR"/>
    <property type="match status" value="1"/>
</dbReference>
<dbReference type="InterPro" id="IPR036390">
    <property type="entry name" value="WH_DNA-bd_sf"/>
</dbReference>